<comment type="caution">
    <text evidence="1">The sequence shown here is derived from an EMBL/GenBank/DDBJ whole genome shotgun (WGS) entry which is preliminary data.</text>
</comment>
<sequence>MAGFTNAVSDTLPTRDVFVIRTLISVIQIDLFVLQTKRSSYKWFIITCWLPDYQPDYQQAKASVLKLRVINDCAERGVALVEEYNKILTADEEQKQFLILDVKEHRKRYPNVNKTTLGKMKENV</sequence>
<gene>
    <name evidence="1" type="ORF">KUF71_009228</name>
</gene>
<proteinExistence type="predicted"/>
<keyword evidence="1" id="KW-0808">Transferase</keyword>
<dbReference type="PANTHER" id="PTHR46113:SF1">
    <property type="entry name" value="PEPTIDASE M17 LEUCYL AMINOPEPTIDASE N-TERMINAL DOMAIN-CONTAINING PROTEIN"/>
    <property type="match status" value="1"/>
</dbReference>
<dbReference type="Proteomes" id="UP001219518">
    <property type="component" value="Unassembled WGS sequence"/>
</dbReference>
<keyword evidence="1" id="KW-0418">Kinase</keyword>
<name>A0AAE1LH17_9NEOP</name>
<reference evidence="1" key="1">
    <citation type="submission" date="2021-07" db="EMBL/GenBank/DDBJ databases">
        <authorList>
            <person name="Catto M.A."/>
            <person name="Jacobson A."/>
            <person name="Kennedy G."/>
            <person name="Labadie P."/>
            <person name="Hunt B.G."/>
            <person name="Srinivasan R."/>
        </authorList>
    </citation>
    <scope>NUCLEOTIDE SEQUENCE</scope>
    <source>
        <strain evidence="1">PL_HMW_Pooled</strain>
        <tissue evidence="1">Head</tissue>
    </source>
</reference>
<dbReference type="AlphaFoldDB" id="A0AAE1LH17"/>
<evidence type="ECO:0000313" key="2">
    <source>
        <dbReference type="Proteomes" id="UP001219518"/>
    </source>
</evidence>
<dbReference type="GO" id="GO:0016301">
    <property type="term" value="F:kinase activity"/>
    <property type="evidence" value="ECO:0007669"/>
    <property type="project" value="UniProtKB-KW"/>
</dbReference>
<keyword evidence="2" id="KW-1185">Reference proteome</keyword>
<dbReference type="EMBL" id="JAHWGI010000985">
    <property type="protein sequence ID" value="KAK3919941.1"/>
    <property type="molecule type" value="Genomic_DNA"/>
</dbReference>
<accession>A0AAE1LH17</accession>
<protein>
    <submittedName>
        <fullName evidence="1">5'-AMP-activated protein kinase catalytic subunit alpha-2</fullName>
    </submittedName>
</protein>
<organism evidence="1 2">
    <name type="scientific">Frankliniella fusca</name>
    <dbReference type="NCBI Taxonomy" id="407009"/>
    <lineage>
        <taxon>Eukaryota</taxon>
        <taxon>Metazoa</taxon>
        <taxon>Ecdysozoa</taxon>
        <taxon>Arthropoda</taxon>
        <taxon>Hexapoda</taxon>
        <taxon>Insecta</taxon>
        <taxon>Pterygota</taxon>
        <taxon>Neoptera</taxon>
        <taxon>Paraneoptera</taxon>
        <taxon>Thysanoptera</taxon>
        <taxon>Terebrantia</taxon>
        <taxon>Thripoidea</taxon>
        <taxon>Thripidae</taxon>
        <taxon>Frankliniella</taxon>
    </lineage>
</organism>
<dbReference type="PANTHER" id="PTHR46113">
    <property type="entry name" value="SNAC DOMAIN-CONTAINING PROTEIN"/>
    <property type="match status" value="1"/>
</dbReference>
<evidence type="ECO:0000313" key="1">
    <source>
        <dbReference type="EMBL" id="KAK3919941.1"/>
    </source>
</evidence>
<reference evidence="1" key="2">
    <citation type="journal article" date="2023" name="BMC Genomics">
        <title>Pest status, molecular evolution, and epigenetic factors derived from the genome assembly of Frankliniella fusca, a thysanopteran phytovirus vector.</title>
        <authorList>
            <person name="Catto M.A."/>
            <person name="Labadie P.E."/>
            <person name="Jacobson A.L."/>
            <person name="Kennedy G.G."/>
            <person name="Srinivasan R."/>
            <person name="Hunt B.G."/>
        </authorList>
    </citation>
    <scope>NUCLEOTIDE SEQUENCE</scope>
    <source>
        <strain evidence="1">PL_HMW_Pooled</strain>
    </source>
</reference>